<evidence type="ECO:0000313" key="4">
    <source>
        <dbReference type="Proteomes" id="UP000503447"/>
    </source>
</evidence>
<dbReference type="RefSeq" id="WP_171469437.1">
    <property type="nucleotide sequence ID" value="NZ_CP053452.2"/>
</dbReference>
<proteinExistence type="predicted"/>
<sequence>MYRCVPCLVAMVLGPVALAAAPAPVPKAAQKPKYYCPTKLGTKWVYKGDNEERIEEVTAVEKKENGVVITVGVLVGEKIVPYSKTLVSDKGLFFGTSGLDEKAFPHCLLKLPSKSGDEWGWEVAEIGRKVTRVTRDGEEVEVPAGKFQTVRVDSEVPIGKQGTQKTTEWYAPEVGLVKSVTRFGGAEDVRTLKSFTPGKD</sequence>
<dbReference type="KEGG" id="ftj:FTUN_0692"/>
<accession>A0A6M5YGN3</accession>
<dbReference type="InterPro" id="IPR049279">
    <property type="entry name" value="DUF3108-like"/>
</dbReference>
<dbReference type="Pfam" id="PF21347">
    <property type="entry name" value="DUF3108_like"/>
    <property type="match status" value="1"/>
</dbReference>
<reference evidence="4" key="1">
    <citation type="submission" date="2020-05" db="EMBL/GenBank/DDBJ databases">
        <title>Frigoriglobus tundricola gen. nov., sp. nov., a psychrotolerant cellulolytic planctomycete of the family Gemmataceae with two divergent copies of 16S rRNA gene.</title>
        <authorList>
            <person name="Kulichevskaya I.S."/>
            <person name="Ivanova A.A."/>
            <person name="Naumoff D.G."/>
            <person name="Beletsky A.V."/>
            <person name="Rijpstra W.I.C."/>
            <person name="Sinninghe Damste J.S."/>
            <person name="Mardanov A.V."/>
            <person name="Ravin N.V."/>
            <person name="Dedysh S.N."/>
        </authorList>
    </citation>
    <scope>NUCLEOTIDE SEQUENCE [LARGE SCALE GENOMIC DNA]</scope>
    <source>
        <strain evidence="4">PL17</strain>
    </source>
</reference>
<organism evidence="3 4">
    <name type="scientific">Frigoriglobus tundricola</name>
    <dbReference type="NCBI Taxonomy" id="2774151"/>
    <lineage>
        <taxon>Bacteria</taxon>
        <taxon>Pseudomonadati</taxon>
        <taxon>Planctomycetota</taxon>
        <taxon>Planctomycetia</taxon>
        <taxon>Gemmatales</taxon>
        <taxon>Gemmataceae</taxon>
        <taxon>Frigoriglobus</taxon>
    </lineage>
</organism>
<evidence type="ECO:0000313" key="3">
    <source>
        <dbReference type="EMBL" id="QJW93187.1"/>
    </source>
</evidence>
<feature type="domain" description="DUF3108" evidence="2">
    <location>
        <begin position="108"/>
        <end position="179"/>
    </location>
</feature>
<keyword evidence="4" id="KW-1185">Reference proteome</keyword>
<protein>
    <recommendedName>
        <fullName evidence="2">DUF3108 domain-containing protein</fullName>
    </recommendedName>
</protein>
<gene>
    <name evidence="3" type="ORF">FTUN_0692</name>
</gene>
<dbReference type="AlphaFoldDB" id="A0A6M5YGN3"/>
<dbReference type="Gene3D" id="2.40.360.20">
    <property type="match status" value="1"/>
</dbReference>
<name>A0A6M5YGN3_9BACT</name>
<evidence type="ECO:0000256" key="1">
    <source>
        <dbReference type="SAM" id="SignalP"/>
    </source>
</evidence>
<evidence type="ECO:0000259" key="2">
    <source>
        <dbReference type="Pfam" id="PF21347"/>
    </source>
</evidence>
<feature type="chain" id="PRO_5026799861" description="DUF3108 domain-containing protein" evidence="1">
    <location>
        <begin position="20"/>
        <end position="200"/>
    </location>
</feature>
<dbReference type="EMBL" id="CP053452">
    <property type="protein sequence ID" value="QJW93187.1"/>
    <property type="molecule type" value="Genomic_DNA"/>
</dbReference>
<keyword evidence="1" id="KW-0732">Signal</keyword>
<feature type="signal peptide" evidence="1">
    <location>
        <begin position="1"/>
        <end position="19"/>
    </location>
</feature>
<dbReference type="Proteomes" id="UP000503447">
    <property type="component" value="Chromosome"/>
</dbReference>